<name>A0A9D1EI84_9FIRM</name>
<keyword evidence="1" id="KW-0812">Transmembrane</keyword>
<dbReference type="PROSITE" id="PS51257">
    <property type="entry name" value="PROKAR_LIPOPROTEIN"/>
    <property type="match status" value="1"/>
</dbReference>
<reference evidence="2" key="1">
    <citation type="submission" date="2020-10" db="EMBL/GenBank/DDBJ databases">
        <authorList>
            <person name="Gilroy R."/>
        </authorList>
    </citation>
    <scope>NUCLEOTIDE SEQUENCE</scope>
    <source>
        <strain evidence="2">ChiSxjej1B13-7041</strain>
    </source>
</reference>
<evidence type="ECO:0000313" key="3">
    <source>
        <dbReference type="Proteomes" id="UP000886841"/>
    </source>
</evidence>
<comment type="caution">
    <text evidence="2">The sequence shown here is derived from an EMBL/GenBank/DDBJ whole genome shotgun (WGS) entry which is preliminary data.</text>
</comment>
<reference evidence="2" key="2">
    <citation type="journal article" date="2021" name="PeerJ">
        <title>Extensive microbial diversity within the chicken gut microbiome revealed by metagenomics and culture.</title>
        <authorList>
            <person name="Gilroy R."/>
            <person name="Ravi A."/>
            <person name="Getino M."/>
            <person name="Pursley I."/>
            <person name="Horton D.L."/>
            <person name="Alikhan N.F."/>
            <person name="Baker D."/>
            <person name="Gharbi K."/>
            <person name="Hall N."/>
            <person name="Watson M."/>
            <person name="Adriaenssens E.M."/>
            <person name="Foster-Nyarko E."/>
            <person name="Jarju S."/>
            <person name="Secka A."/>
            <person name="Antonio M."/>
            <person name="Oren A."/>
            <person name="Chaudhuri R.R."/>
            <person name="La Ragione R."/>
            <person name="Hildebrand F."/>
            <person name="Pallen M.J."/>
        </authorList>
    </citation>
    <scope>NUCLEOTIDE SEQUENCE</scope>
    <source>
        <strain evidence="2">ChiSxjej1B13-7041</strain>
    </source>
</reference>
<dbReference type="Proteomes" id="UP000886841">
    <property type="component" value="Unassembled WGS sequence"/>
</dbReference>
<evidence type="ECO:0000313" key="2">
    <source>
        <dbReference type="EMBL" id="HIR92415.1"/>
    </source>
</evidence>
<organism evidence="2 3">
    <name type="scientific">Candidatus Egerieimonas intestinavium</name>
    <dbReference type="NCBI Taxonomy" id="2840777"/>
    <lineage>
        <taxon>Bacteria</taxon>
        <taxon>Bacillati</taxon>
        <taxon>Bacillota</taxon>
        <taxon>Clostridia</taxon>
        <taxon>Lachnospirales</taxon>
        <taxon>Lachnospiraceae</taxon>
        <taxon>Lachnospiraceae incertae sedis</taxon>
        <taxon>Candidatus Egerieimonas</taxon>
    </lineage>
</organism>
<protein>
    <recommendedName>
        <fullName evidence="4">Adhesin domain-containing protein</fullName>
    </recommendedName>
</protein>
<keyword evidence="1" id="KW-1133">Transmembrane helix</keyword>
<dbReference type="AlphaFoldDB" id="A0A9D1EI84"/>
<sequence length="281" mass="29214">MRKGTKAAVITGVIFGIAGTACVITGLVLGATWKDVGSAVRSSLDLRHTSWGHEINEEIMDWVDGSRHEEEYSDHSGIDYYGGIRSLEVDAGLCDVYIYGADSGSDSTVGVERLEGKAYVEKSGDTLEIEASGSIGQSGSLGLYLPAAGLERLEIDAGSGNVIIDEASVREADLQVAAGNLEVSGTLSAETADLEVGLGSMTIGYLDAQNITVDCGLGSFIATAAGREQDYSFKGDCGLGNLEFGSNVYSGISDVKIGSQDSARQLKVSCGAGNAQIYLAE</sequence>
<evidence type="ECO:0008006" key="4">
    <source>
        <dbReference type="Google" id="ProtNLM"/>
    </source>
</evidence>
<accession>A0A9D1EI84</accession>
<proteinExistence type="predicted"/>
<keyword evidence="1" id="KW-0472">Membrane</keyword>
<gene>
    <name evidence="2" type="ORF">IAB98_03205</name>
</gene>
<dbReference type="EMBL" id="DVHU01000026">
    <property type="protein sequence ID" value="HIR92415.1"/>
    <property type="molecule type" value="Genomic_DNA"/>
</dbReference>
<feature type="transmembrane region" description="Helical" evidence="1">
    <location>
        <begin position="7"/>
        <end position="33"/>
    </location>
</feature>
<evidence type="ECO:0000256" key="1">
    <source>
        <dbReference type="SAM" id="Phobius"/>
    </source>
</evidence>